<evidence type="ECO:0000259" key="8">
    <source>
        <dbReference type="Pfam" id="PF00441"/>
    </source>
</evidence>
<evidence type="ECO:0000259" key="10">
    <source>
        <dbReference type="Pfam" id="PF02771"/>
    </source>
</evidence>
<dbReference type="Gene3D" id="1.10.540.10">
    <property type="entry name" value="Acyl-CoA dehydrogenase/oxidase, N-terminal domain"/>
    <property type="match status" value="1"/>
</dbReference>
<evidence type="ECO:0000256" key="2">
    <source>
        <dbReference type="ARBA" id="ARBA00009347"/>
    </source>
</evidence>
<dbReference type="InterPro" id="IPR036250">
    <property type="entry name" value="AcylCo_DH-like_C"/>
</dbReference>
<dbReference type="PANTHER" id="PTHR48083:SF13">
    <property type="entry name" value="ACYL-COA DEHYDROGENASE FAMILY MEMBER 11"/>
    <property type="match status" value="1"/>
</dbReference>
<evidence type="ECO:0000256" key="7">
    <source>
        <dbReference type="RuleBase" id="RU362125"/>
    </source>
</evidence>
<dbReference type="InterPro" id="IPR009075">
    <property type="entry name" value="AcylCo_DH/oxidase_C"/>
</dbReference>
<dbReference type="InterPro" id="IPR013786">
    <property type="entry name" value="AcylCoA_DH/ox_N"/>
</dbReference>
<evidence type="ECO:0000256" key="3">
    <source>
        <dbReference type="ARBA" id="ARBA00011738"/>
    </source>
</evidence>
<dbReference type="Gene3D" id="2.40.110.10">
    <property type="entry name" value="Butyryl-CoA Dehydrogenase, subunit A, domain 2"/>
    <property type="match status" value="1"/>
</dbReference>
<evidence type="ECO:0000313" key="12">
    <source>
        <dbReference type="Proteomes" id="UP001500665"/>
    </source>
</evidence>
<feature type="domain" description="Acyl-CoA oxidase/dehydrogenase middle" evidence="9">
    <location>
        <begin position="122"/>
        <end position="214"/>
    </location>
</feature>
<comment type="similarity">
    <text evidence="2 7">Belongs to the acyl-CoA dehydrogenase family.</text>
</comment>
<keyword evidence="12" id="KW-1185">Reference proteome</keyword>
<dbReference type="Proteomes" id="UP001500665">
    <property type="component" value="Unassembled WGS sequence"/>
</dbReference>
<dbReference type="InterPro" id="IPR006091">
    <property type="entry name" value="Acyl-CoA_Oxase/DH_mid-dom"/>
</dbReference>
<dbReference type="Pfam" id="PF02771">
    <property type="entry name" value="Acyl-CoA_dh_N"/>
    <property type="match status" value="1"/>
</dbReference>
<dbReference type="Pfam" id="PF00441">
    <property type="entry name" value="Acyl-CoA_dh_1"/>
    <property type="match status" value="1"/>
</dbReference>
<dbReference type="InterPro" id="IPR009100">
    <property type="entry name" value="AcylCoA_DH/oxidase_NM_dom_sf"/>
</dbReference>
<evidence type="ECO:0000256" key="4">
    <source>
        <dbReference type="ARBA" id="ARBA00022630"/>
    </source>
</evidence>
<feature type="domain" description="Acyl-CoA dehydrogenase/oxidase C-terminal" evidence="8">
    <location>
        <begin position="230"/>
        <end position="379"/>
    </location>
</feature>
<protein>
    <submittedName>
        <fullName evidence="11">Acyl-CoA dehydrogenase</fullName>
    </submittedName>
</protein>
<evidence type="ECO:0000256" key="6">
    <source>
        <dbReference type="ARBA" id="ARBA00023002"/>
    </source>
</evidence>
<dbReference type="InterPro" id="IPR050741">
    <property type="entry name" value="Acyl-CoA_dehydrogenase"/>
</dbReference>
<dbReference type="Pfam" id="PF02770">
    <property type="entry name" value="Acyl-CoA_dh_M"/>
    <property type="match status" value="1"/>
</dbReference>
<accession>A0ABN1R5J5</accession>
<keyword evidence="4 7" id="KW-0285">Flavoprotein</keyword>
<dbReference type="InterPro" id="IPR046373">
    <property type="entry name" value="Acyl-CoA_Oxase/DH_mid-dom_sf"/>
</dbReference>
<evidence type="ECO:0000259" key="9">
    <source>
        <dbReference type="Pfam" id="PF02770"/>
    </source>
</evidence>
<comment type="caution">
    <text evidence="11">The sequence shown here is derived from an EMBL/GenBank/DDBJ whole genome shotgun (WGS) entry which is preliminary data.</text>
</comment>
<keyword evidence="6 7" id="KW-0560">Oxidoreductase</keyword>
<dbReference type="EMBL" id="BAAAHH010000011">
    <property type="protein sequence ID" value="GAA0951500.1"/>
    <property type="molecule type" value="Genomic_DNA"/>
</dbReference>
<evidence type="ECO:0000256" key="1">
    <source>
        <dbReference type="ARBA" id="ARBA00001974"/>
    </source>
</evidence>
<dbReference type="SUPFAM" id="SSF56645">
    <property type="entry name" value="Acyl-CoA dehydrogenase NM domain-like"/>
    <property type="match status" value="1"/>
</dbReference>
<comment type="cofactor">
    <cofactor evidence="1 7">
        <name>FAD</name>
        <dbReference type="ChEBI" id="CHEBI:57692"/>
    </cofactor>
</comment>
<dbReference type="Gene3D" id="1.20.140.10">
    <property type="entry name" value="Butyryl-CoA Dehydrogenase, subunit A, domain 3"/>
    <property type="match status" value="1"/>
</dbReference>
<dbReference type="PANTHER" id="PTHR48083">
    <property type="entry name" value="MEDIUM-CHAIN SPECIFIC ACYL-COA DEHYDROGENASE, MITOCHONDRIAL-RELATED"/>
    <property type="match status" value="1"/>
</dbReference>
<dbReference type="InterPro" id="IPR037069">
    <property type="entry name" value="AcylCoA_DH/ox_N_sf"/>
</dbReference>
<evidence type="ECO:0000256" key="5">
    <source>
        <dbReference type="ARBA" id="ARBA00022827"/>
    </source>
</evidence>
<name>A0ABN1R5J5_9ACTN</name>
<reference evidence="11 12" key="1">
    <citation type="journal article" date="2019" name="Int. J. Syst. Evol. Microbiol.">
        <title>The Global Catalogue of Microorganisms (GCM) 10K type strain sequencing project: providing services to taxonomists for standard genome sequencing and annotation.</title>
        <authorList>
            <consortium name="The Broad Institute Genomics Platform"/>
            <consortium name="The Broad Institute Genome Sequencing Center for Infectious Disease"/>
            <person name="Wu L."/>
            <person name="Ma J."/>
        </authorList>
    </citation>
    <scope>NUCLEOTIDE SEQUENCE [LARGE SCALE GENOMIC DNA]</scope>
    <source>
        <strain evidence="11 12">JCM 10696</strain>
    </source>
</reference>
<feature type="domain" description="Acyl-CoA dehydrogenase/oxidase N-terminal" evidence="10">
    <location>
        <begin position="11"/>
        <end position="118"/>
    </location>
</feature>
<sequence length="390" mass="43762">MGFEVPASVRPLRDAVYAFLTERVEPNEKALQEGDRDLLRALQREAKAEGLWALGHPKEIGGGGLPFMDYVYVNEVQGRSEFGQIALGTYTLQDSLMLHKYAAPAQRERFLLPLVQGDISPSFAMTEPGISSSDPTQLRTTATLENGEWVIRGRKWFTTGAAQAAYTTVMCRTEEDASPYLSFSMILVPTDTPGYTIVRDTPVLGLHDGHYEVLYDEVRVPEENLLGPRGHGFVIAQERLGPGRIFHCMRWLGQAQRAFDLLCERLHRREAFGGPLADKQLLQQHVFESYTEIQAARLLTLHAAHKIDSGDQARVEIAAIKVAGARMLHNVIDRAIQAYGAEGLTEDTPLDRMYRHARASRVYDGPDEVHISRTAQRILKEYKKGGRWTF</sequence>
<proteinExistence type="inferred from homology"/>
<dbReference type="RefSeq" id="WP_344241310.1">
    <property type="nucleotide sequence ID" value="NZ_BAAAHH010000011.1"/>
</dbReference>
<dbReference type="SUPFAM" id="SSF47203">
    <property type="entry name" value="Acyl-CoA dehydrogenase C-terminal domain-like"/>
    <property type="match status" value="1"/>
</dbReference>
<keyword evidence="5 7" id="KW-0274">FAD</keyword>
<gene>
    <name evidence="11" type="ORF">GCM10009550_31210</name>
</gene>
<comment type="subunit">
    <text evidence="3">Homodimer.</text>
</comment>
<organism evidence="11 12">
    <name type="scientific">Actinocorallia libanotica</name>
    <dbReference type="NCBI Taxonomy" id="46162"/>
    <lineage>
        <taxon>Bacteria</taxon>
        <taxon>Bacillati</taxon>
        <taxon>Actinomycetota</taxon>
        <taxon>Actinomycetes</taxon>
        <taxon>Streptosporangiales</taxon>
        <taxon>Thermomonosporaceae</taxon>
        <taxon>Actinocorallia</taxon>
    </lineage>
</organism>
<evidence type="ECO:0000313" key="11">
    <source>
        <dbReference type="EMBL" id="GAA0951500.1"/>
    </source>
</evidence>